<gene>
    <name evidence="1" type="ORF">H0H12_12905</name>
</gene>
<protein>
    <submittedName>
        <fullName evidence="1">Uncharacterized protein</fullName>
    </submittedName>
</protein>
<dbReference type="RefSeq" id="WP_180689918.1">
    <property type="nucleotide sequence ID" value="NZ_CP059052.1"/>
</dbReference>
<proteinExistence type="predicted"/>
<name>A0A7D5W2T1_PSEPU</name>
<evidence type="ECO:0000313" key="1">
    <source>
        <dbReference type="EMBL" id="QLJ16767.1"/>
    </source>
</evidence>
<dbReference type="EMBL" id="CP059052">
    <property type="protein sequence ID" value="QLJ16767.1"/>
    <property type="molecule type" value="Genomic_DNA"/>
</dbReference>
<reference evidence="1 2" key="1">
    <citation type="journal article" date="2009" name="Mikrobiologiia">
        <title>[Phenanthren biodegradation and interaction of Pseudomonas putida BS3701 and Burkholderia sp.BS3702 in plant rhizosphere].</title>
        <authorList>
            <person name="Ovchinnikova A.A."/>
            <person name="Vetrova A.A."/>
            <person name="Filonov A.E."/>
            <person name="Boronin A.M."/>
        </authorList>
    </citation>
    <scope>NUCLEOTIDE SEQUENCE [LARGE SCALE GENOMIC DNA]</scope>
    <source>
        <strain evidence="1 2">BS3701</strain>
    </source>
</reference>
<sequence>MSKTRFNLYRYQILPRDRYFQGDLYGPKSVEELIAQKNRIFADALKLPTTFKSERTQITAQKLFEQDDFFLFRIAVNRAVNLETKDFNVRPVDNWPKILVAIWNNPEVQLVAVQHRTQAFQQTKAVIKLLLKSLEDPLARHQLITSFEPLIEKRVFWDLVEKHRGRIKKVEFELVTPNMASISRALPEDLRNFAKKTNAVKSTLAIEADPASALVLDKSDPTMDGLASYTSDGGGSVSITLSGVKKKINTSNEVKEIEIGDAKLDGDAEEIAKILKELMA</sequence>
<accession>A0A7D5W2T1</accession>
<dbReference type="AlphaFoldDB" id="A0A7D5W2T1"/>
<organism evidence="1 2">
    <name type="scientific">Pseudomonas putida</name>
    <name type="common">Arthrobacter siderocapsulatus</name>
    <dbReference type="NCBI Taxonomy" id="303"/>
    <lineage>
        <taxon>Bacteria</taxon>
        <taxon>Pseudomonadati</taxon>
        <taxon>Pseudomonadota</taxon>
        <taxon>Gammaproteobacteria</taxon>
        <taxon>Pseudomonadales</taxon>
        <taxon>Pseudomonadaceae</taxon>
        <taxon>Pseudomonas</taxon>
    </lineage>
</organism>
<dbReference type="Proteomes" id="UP000510934">
    <property type="component" value="Chromosome"/>
</dbReference>
<evidence type="ECO:0000313" key="2">
    <source>
        <dbReference type="Proteomes" id="UP000510934"/>
    </source>
</evidence>